<comment type="similarity">
    <text evidence="6">Belongs to the glucose-6-phosphate dehydrogenase family.</text>
</comment>
<dbReference type="Gene3D" id="3.40.50.720">
    <property type="entry name" value="NAD(P)-binding Rossmann-like Domain"/>
    <property type="match status" value="1"/>
</dbReference>
<accession>A0ABT3TFM1</accession>
<dbReference type="SUPFAM" id="SSF55347">
    <property type="entry name" value="Glyceraldehyde-3-phosphate dehydrogenase-like, C-terminal domain"/>
    <property type="match status" value="1"/>
</dbReference>
<dbReference type="Proteomes" id="UP001143362">
    <property type="component" value="Unassembled WGS sequence"/>
</dbReference>
<keyword evidence="3 6" id="KW-0521">NADP</keyword>
<evidence type="ECO:0000256" key="2">
    <source>
        <dbReference type="ARBA" id="ARBA00022526"/>
    </source>
</evidence>
<dbReference type="Pfam" id="PF00479">
    <property type="entry name" value="G6PD_N"/>
    <property type="match status" value="1"/>
</dbReference>
<evidence type="ECO:0000313" key="10">
    <source>
        <dbReference type="Proteomes" id="UP001143362"/>
    </source>
</evidence>
<proteinExistence type="inferred from homology"/>
<evidence type="ECO:0000313" key="9">
    <source>
        <dbReference type="EMBL" id="MCX2980566.1"/>
    </source>
</evidence>
<name>A0ABT3TFM1_9GAMM</name>
<feature type="binding site" evidence="6">
    <location>
        <position position="360"/>
    </location>
    <ligand>
        <name>substrate</name>
    </ligand>
</feature>
<dbReference type="PANTHER" id="PTHR23429">
    <property type="entry name" value="GLUCOSE-6-PHOSPHATE 1-DEHYDROGENASE G6PD"/>
    <property type="match status" value="1"/>
</dbReference>
<dbReference type="PANTHER" id="PTHR23429:SF0">
    <property type="entry name" value="GLUCOSE-6-PHOSPHATE 1-DEHYDROGENASE"/>
    <property type="match status" value="1"/>
</dbReference>
<dbReference type="SUPFAM" id="SSF51735">
    <property type="entry name" value="NAD(P)-binding Rossmann-fold domains"/>
    <property type="match status" value="1"/>
</dbReference>
<dbReference type="Gene3D" id="3.30.360.10">
    <property type="entry name" value="Dihydrodipicolinate Reductase, domain 2"/>
    <property type="match status" value="1"/>
</dbReference>
<feature type="active site" description="Proton acceptor" evidence="6">
    <location>
        <position position="260"/>
    </location>
</feature>
<comment type="pathway">
    <text evidence="1 6">Carbohydrate degradation; pentose phosphate pathway; D-ribulose 5-phosphate from D-glucose 6-phosphate (oxidative stage): step 1/3.</text>
</comment>
<organism evidence="9 10">
    <name type="scientific">Candidatus Litorirhabdus singularis</name>
    <dbReference type="NCBI Taxonomy" id="2518993"/>
    <lineage>
        <taxon>Bacteria</taxon>
        <taxon>Pseudomonadati</taxon>
        <taxon>Pseudomonadota</taxon>
        <taxon>Gammaproteobacteria</taxon>
        <taxon>Cellvibrionales</taxon>
        <taxon>Halieaceae</taxon>
        <taxon>Candidatus Litorirhabdus</taxon>
    </lineage>
</organism>
<keyword evidence="10" id="KW-1185">Reference proteome</keyword>
<gene>
    <name evidence="6" type="primary">zwf</name>
    <name evidence="9" type="ORF">EYC98_06720</name>
</gene>
<dbReference type="InterPro" id="IPR036291">
    <property type="entry name" value="NAD(P)-bd_dom_sf"/>
</dbReference>
<evidence type="ECO:0000259" key="8">
    <source>
        <dbReference type="Pfam" id="PF02781"/>
    </source>
</evidence>
<comment type="caution">
    <text evidence="6">Lacks conserved residue(s) required for the propagation of feature annotation.</text>
</comment>
<evidence type="ECO:0000256" key="5">
    <source>
        <dbReference type="ARBA" id="ARBA00023277"/>
    </source>
</evidence>
<feature type="binding site" evidence="6">
    <location>
        <position position="236"/>
    </location>
    <ligand>
        <name>substrate</name>
    </ligand>
</feature>
<feature type="binding site" evidence="6">
    <location>
        <begin position="109"/>
        <end position="110"/>
    </location>
    <ligand>
        <name>NADP(+)</name>
        <dbReference type="ChEBI" id="CHEBI:58349"/>
    </ligand>
</feature>
<comment type="caution">
    <text evidence="9">The sequence shown here is derived from an EMBL/GenBank/DDBJ whole genome shotgun (WGS) entry which is preliminary data.</text>
</comment>
<comment type="catalytic activity">
    <reaction evidence="6">
        <text>D-glucose 6-phosphate + NADP(+) = 6-phospho-D-glucono-1,5-lactone + NADPH + H(+)</text>
        <dbReference type="Rhea" id="RHEA:15841"/>
        <dbReference type="ChEBI" id="CHEBI:15378"/>
        <dbReference type="ChEBI" id="CHEBI:57783"/>
        <dbReference type="ChEBI" id="CHEBI:57955"/>
        <dbReference type="ChEBI" id="CHEBI:58349"/>
        <dbReference type="ChEBI" id="CHEBI:61548"/>
        <dbReference type="EC" id="1.1.1.49"/>
    </reaction>
</comment>
<feature type="binding site" evidence="6">
    <location>
        <position position="168"/>
    </location>
    <ligand>
        <name>NADP(+)</name>
        <dbReference type="ChEBI" id="CHEBI:58349"/>
    </ligand>
</feature>
<dbReference type="NCBIfam" id="TIGR00871">
    <property type="entry name" value="zwf"/>
    <property type="match status" value="1"/>
</dbReference>
<dbReference type="EMBL" id="SHNN01000001">
    <property type="protein sequence ID" value="MCX2980566.1"/>
    <property type="molecule type" value="Genomic_DNA"/>
</dbReference>
<keyword evidence="2 6" id="KW-0313">Glucose metabolism</keyword>
<protein>
    <recommendedName>
        <fullName evidence="6">Glucose-6-phosphate 1-dehydrogenase</fullName>
        <shortName evidence="6">G6PD</shortName>
        <ecNumber evidence="6">1.1.1.49</ecNumber>
    </recommendedName>
</protein>
<evidence type="ECO:0000256" key="6">
    <source>
        <dbReference type="HAMAP-Rule" id="MF_00966"/>
    </source>
</evidence>
<dbReference type="EC" id="1.1.1.49" evidence="6"/>
<feature type="domain" description="Glucose-6-phosphate dehydrogenase NAD-binding" evidence="7">
    <location>
        <begin position="30"/>
        <end position="207"/>
    </location>
</feature>
<dbReference type="InterPro" id="IPR001282">
    <property type="entry name" value="G6P_DH"/>
</dbReference>
<comment type="function">
    <text evidence="6">Catalyzes the oxidation of glucose 6-phosphate to 6-phosphogluconolactone.</text>
</comment>
<feature type="domain" description="Glucose-6-phosphate dehydrogenase C-terminal" evidence="8">
    <location>
        <begin position="209"/>
        <end position="506"/>
    </location>
</feature>
<keyword evidence="5 6" id="KW-0119">Carbohydrate metabolism</keyword>
<dbReference type="RefSeq" id="WP_279244542.1">
    <property type="nucleotide sequence ID" value="NZ_SHNN01000001.1"/>
</dbReference>
<sequence>METLFRGLTTHEHKTSGNKYSAVSQDCTFIIFGATGNLSQVKLIPALYHLDQAGKLTDGLRIMACGRRDWGTDGFLDKARSWVAAKARGDIDPITLEKFCARIEYFRGDLEESAMYPRLAAHLHQQGQSNLAFYMAIKPQDFGAVTDQLSNNKLLDETHGWRRVVIEKPFGSDLESAQELHQTISKRLEERQVFRIDHYLAKGMVQNVLVFRFANLLLEPLWNRNYIDHIQITHSEQLGVGSRGSYYNESGALRDMLQSHLMQLLTLIAMESPVSMAAEDMRDEKVKVLKSIRPLQPEDVHDHTHRAQYATGAIDGDSVAGYLEEEGIPADSNTETYAALKLHIDNWRWRDVPFYLRTGKRMKEARSMISICFKQPPQQFFKGTGVDSLQRNWLVLGIQPEECLRIEMTVKEPGLEMLTRATSLDASFADSDARGTDAYEDLLLDVIEGDQSLFLRWDEVEWAWRIVDPVIRAWAADDETIDTYKAGSWGAIKSRRLFDNPEITWRHSLGPD</sequence>
<dbReference type="PRINTS" id="PR00079">
    <property type="entry name" value="G6PDHDRGNASE"/>
</dbReference>
<reference evidence="9" key="1">
    <citation type="submission" date="2019-02" db="EMBL/GenBank/DDBJ databases">
        <authorList>
            <person name="Li S.-H."/>
        </authorList>
    </citation>
    <scope>NUCLEOTIDE SEQUENCE</scope>
    <source>
        <strain evidence="9">IMCC14734</strain>
    </source>
</reference>
<feature type="binding site" evidence="6">
    <location>
        <position position="255"/>
    </location>
    <ligand>
        <name>substrate</name>
    </ligand>
</feature>
<keyword evidence="4 6" id="KW-0560">Oxidoreductase</keyword>
<evidence type="ECO:0000256" key="3">
    <source>
        <dbReference type="ARBA" id="ARBA00022857"/>
    </source>
</evidence>
<evidence type="ECO:0000259" key="7">
    <source>
        <dbReference type="Pfam" id="PF00479"/>
    </source>
</evidence>
<dbReference type="GO" id="GO:0004345">
    <property type="term" value="F:glucose-6-phosphate dehydrogenase activity"/>
    <property type="evidence" value="ECO:0007669"/>
    <property type="project" value="UniProtKB-EC"/>
</dbReference>
<evidence type="ECO:0000256" key="1">
    <source>
        <dbReference type="ARBA" id="ARBA00004937"/>
    </source>
</evidence>
<feature type="binding site" evidence="6">
    <location>
        <position position="202"/>
    </location>
    <ligand>
        <name>substrate</name>
    </ligand>
</feature>
<dbReference type="HAMAP" id="MF_00966">
    <property type="entry name" value="G6PD"/>
    <property type="match status" value="1"/>
</dbReference>
<feature type="binding site" evidence="6">
    <location>
        <position position="67"/>
    </location>
    <ligand>
        <name>NADP(+)</name>
        <dbReference type="ChEBI" id="CHEBI:58349"/>
    </ligand>
</feature>
<evidence type="ECO:0000256" key="4">
    <source>
        <dbReference type="ARBA" id="ARBA00023002"/>
    </source>
</evidence>
<feature type="binding site" evidence="6">
    <location>
        <position position="198"/>
    </location>
    <ligand>
        <name>substrate</name>
    </ligand>
</feature>
<dbReference type="Pfam" id="PF02781">
    <property type="entry name" value="G6PD_C"/>
    <property type="match status" value="1"/>
</dbReference>
<dbReference type="PIRSF" id="PIRSF000110">
    <property type="entry name" value="G6PD"/>
    <property type="match status" value="1"/>
</dbReference>
<dbReference type="InterPro" id="IPR022675">
    <property type="entry name" value="G6P_DH_C"/>
</dbReference>
<dbReference type="InterPro" id="IPR022674">
    <property type="entry name" value="G6P_DH_NAD-bd"/>
</dbReference>